<reference evidence="2 3" key="1">
    <citation type="submission" date="2023-03" db="EMBL/GenBank/DDBJ databases">
        <title>High recombination rates correlate with genetic variation in Cardiocondyla obscurior ants.</title>
        <authorList>
            <person name="Errbii M."/>
        </authorList>
    </citation>
    <scope>NUCLEOTIDE SEQUENCE [LARGE SCALE GENOMIC DNA]</scope>
    <source>
        <strain evidence="2">Alpha-2009</strain>
        <tissue evidence="2">Whole body</tissue>
    </source>
</reference>
<keyword evidence="1" id="KW-0472">Membrane</keyword>
<feature type="transmembrane region" description="Helical" evidence="1">
    <location>
        <begin position="16"/>
        <end position="40"/>
    </location>
</feature>
<evidence type="ECO:0000256" key="1">
    <source>
        <dbReference type="SAM" id="Phobius"/>
    </source>
</evidence>
<organism evidence="2 3">
    <name type="scientific">Cardiocondyla obscurior</name>
    <dbReference type="NCBI Taxonomy" id="286306"/>
    <lineage>
        <taxon>Eukaryota</taxon>
        <taxon>Metazoa</taxon>
        <taxon>Ecdysozoa</taxon>
        <taxon>Arthropoda</taxon>
        <taxon>Hexapoda</taxon>
        <taxon>Insecta</taxon>
        <taxon>Pterygota</taxon>
        <taxon>Neoptera</taxon>
        <taxon>Endopterygota</taxon>
        <taxon>Hymenoptera</taxon>
        <taxon>Apocrita</taxon>
        <taxon>Aculeata</taxon>
        <taxon>Formicoidea</taxon>
        <taxon>Formicidae</taxon>
        <taxon>Myrmicinae</taxon>
        <taxon>Cardiocondyla</taxon>
    </lineage>
</organism>
<dbReference type="AlphaFoldDB" id="A0AAW2FHZ9"/>
<evidence type="ECO:0000313" key="2">
    <source>
        <dbReference type="EMBL" id="KAL0114269.1"/>
    </source>
</evidence>
<comment type="caution">
    <text evidence="2">The sequence shown here is derived from an EMBL/GenBank/DDBJ whole genome shotgun (WGS) entry which is preliminary data.</text>
</comment>
<accession>A0AAW2FHZ9</accession>
<evidence type="ECO:0000313" key="3">
    <source>
        <dbReference type="Proteomes" id="UP001430953"/>
    </source>
</evidence>
<proteinExistence type="predicted"/>
<dbReference type="EMBL" id="JADYXP020000011">
    <property type="protein sequence ID" value="KAL0114269.1"/>
    <property type="molecule type" value="Genomic_DNA"/>
</dbReference>
<name>A0AAW2FHZ9_9HYME</name>
<protein>
    <submittedName>
        <fullName evidence="2">Uncharacterized protein</fullName>
    </submittedName>
</protein>
<keyword evidence="1" id="KW-1133">Transmembrane helix</keyword>
<gene>
    <name evidence="2" type="ORF">PUN28_011508</name>
</gene>
<sequence length="156" mass="18866">MLDIYILLLVESFNYYLIYEATLLQVSFGLLIIEILLLCVTEKKKKKKDFSRKKKFIYKNEFLTIKHISFPHIPQNSLYKMRNTFMRQPFFFFFNSYSSSEIFFKIPSIIYRDYVYLLILRLLFLERCYNNMFCSITSLCLVICNPLSEYTKLLVI</sequence>
<dbReference type="Proteomes" id="UP001430953">
    <property type="component" value="Unassembled WGS sequence"/>
</dbReference>
<keyword evidence="3" id="KW-1185">Reference proteome</keyword>
<keyword evidence="1" id="KW-0812">Transmembrane</keyword>